<accession>A0ABW0LA51</accession>
<organism evidence="1 2">
    <name type="scientific">Massilia niabensis</name>
    <dbReference type="NCBI Taxonomy" id="544910"/>
    <lineage>
        <taxon>Bacteria</taxon>
        <taxon>Pseudomonadati</taxon>
        <taxon>Pseudomonadota</taxon>
        <taxon>Betaproteobacteria</taxon>
        <taxon>Burkholderiales</taxon>
        <taxon>Oxalobacteraceae</taxon>
        <taxon>Telluria group</taxon>
        <taxon>Massilia</taxon>
    </lineage>
</organism>
<reference evidence="2" key="1">
    <citation type="journal article" date="2019" name="Int. J. Syst. Evol. Microbiol.">
        <title>The Global Catalogue of Microorganisms (GCM) 10K type strain sequencing project: providing services to taxonomists for standard genome sequencing and annotation.</title>
        <authorList>
            <consortium name="The Broad Institute Genomics Platform"/>
            <consortium name="The Broad Institute Genome Sequencing Center for Infectious Disease"/>
            <person name="Wu L."/>
            <person name="Ma J."/>
        </authorList>
    </citation>
    <scope>NUCLEOTIDE SEQUENCE [LARGE SCALE GENOMIC DNA]</scope>
    <source>
        <strain evidence="2">KACC 12649</strain>
    </source>
</reference>
<protein>
    <submittedName>
        <fullName evidence="1">Uncharacterized protein</fullName>
    </submittedName>
</protein>
<gene>
    <name evidence="1" type="ORF">ACFPN5_22620</name>
</gene>
<keyword evidence="2" id="KW-1185">Reference proteome</keyword>
<evidence type="ECO:0000313" key="2">
    <source>
        <dbReference type="Proteomes" id="UP001596050"/>
    </source>
</evidence>
<name>A0ABW0LA51_9BURK</name>
<dbReference type="RefSeq" id="WP_379786090.1">
    <property type="nucleotide sequence ID" value="NZ_JBHSMU010000016.1"/>
</dbReference>
<dbReference type="Proteomes" id="UP001596050">
    <property type="component" value="Unassembled WGS sequence"/>
</dbReference>
<proteinExistence type="predicted"/>
<evidence type="ECO:0000313" key="1">
    <source>
        <dbReference type="EMBL" id="MFC5462609.1"/>
    </source>
</evidence>
<comment type="caution">
    <text evidence="1">The sequence shown here is derived from an EMBL/GenBank/DDBJ whole genome shotgun (WGS) entry which is preliminary data.</text>
</comment>
<sequence length="99" mass="10045">MTIANNDIAVAVLTNAVEQLQSIGFNCILTPISLPQGGSLSLHVSDSVIAVLAANVATCRGAEGAHSASGAAQFQEDVARAVTEATITKAARFPPAADR</sequence>
<dbReference type="EMBL" id="JBHSMU010000016">
    <property type="protein sequence ID" value="MFC5462609.1"/>
    <property type="molecule type" value="Genomic_DNA"/>
</dbReference>